<evidence type="ECO:0000256" key="4">
    <source>
        <dbReference type="ARBA" id="ARBA00022692"/>
    </source>
</evidence>
<feature type="transmembrane region" description="Helical" evidence="7">
    <location>
        <begin position="260"/>
        <end position="286"/>
    </location>
</feature>
<keyword evidence="6 7" id="KW-0472">Membrane</keyword>
<evidence type="ECO:0000313" key="10">
    <source>
        <dbReference type="Proteomes" id="UP001595818"/>
    </source>
</evidence>
<dbReference type="EC" id="2.4.-.-" evidence="9"/>
<keyword evidence="4 7" id="KW-0812">Transmembrane</keyword>
<accession>A0ABV9SXT2</accession>
<evidence type="ECO:0000256" key="3">
    <source>
        <dbReference type="ARBA" id="ARBA00022679"/>
    </source>
</evidence>
<sequence>MNDFLVSIVVPCYNEAENIPSLLKRIGAALQAYGYEIILVNDGSQDLTQSVIELAASENEKIKFLHFSRNFGHQAALKAGIDHAKGDCVVTIDADLQKPPEAIPGMIVHWQEGHDIVTAVCKNEGQPSVFKRLTSAAYYRLLSWLADHKMVRNGADFRLIDRKVADTIRDIQSQNLYLRGIFSWMGYKQAIVYYREEKRRAGKTKYNLPKMLNLASNGITSFSIKPLRLALGMGIFFAMLAFGYGLYAVTMVWLGKTVTGWASLVASVVFLSGVQLIVLGVIGEYVGKIYQELSQRPNYLIFKSNISPPVPRQGNKTIKERRPAII</sequence>
<organism evidence="9 10">
    <name type="scientific">Negadavirga shengliensis</name>
    <dbReference type="NCBI Taxonomy" id="1389218"/>
    <lineage>
        <taxon>Bacteria</taxon>
        <taxon>Pseudomonadati</taxon>
        <taxon>Bacteroidota</taxon>
        <taxon>Cytophagia</taxon>
        <taxon>Cytophagales</taxon>
        <taxon>Cyclobacteriaceae</taxon>
        <taxon>Negadavirga</taxon>
    </lineage>
</organism>
<dbReference type="InterPro" id="IPR050256">
    <property type="entry name" value="Glycosyltransferase_2"/>
</dbReference>
<dbReference type="InterPro" id="IPR001173">
    <property type="entry name" value="Glyco_trans_2-like"/>
</dbReference>
<keyword evidence="5 7" id="KW-1133">Transmembrane helix</keyword>
<reference evidence="10" key="1">
    <citation type="journal article" date="2019" name="Int. J. Syst. Evol. Microbiol.">
        <title>The Global Catalogue of Microorganisms (GCM) 10K type strain sequencing project: providing services to taxonomists for standard genome sequencing and annotation.</title>
        <authorList>
            <consortium name="The Broad Institute Genomics Platform"/>
            <consortium name="The Broad Institute Genome Sequencing Center for Infectious Disease"/>
            <person name="Wu L."/>
            <person name="Ma J."/>
        </authorList>
    </citation>
    <scope>NUCLEOTIDE SEQUENCE [LARGE SCALE GENOMIC DNA]</scope>
    <source>
        <strain evidence="10">CGMCC 4.7466</strain>
    </source>
</reference>
<proteinExistence type="predicted"/>
<keyword evidence="3 9" id="KW-0808">Transferase</keyword>
<dbReference type="Pfam" id="PF00535">
    <property type="entry name" value="Glycos_transf_2"/>
    <property type="match status" value="1"/>
</dbReference>
<dbReference type="PANTHER" id="PTHR48090">
    <property type="entry name" value="UNDECAPRENYL-PHOSPHATE 4-DEOXY-4-FORMAMIDO-L-ARABINOSE TRANSFERASE-RELATED"/>
    <property type="match status" value="1"/>
</dbReference>
<evidence type="ECO:0000259" key="8">
    <source>
        <dbReference type="Pfam" id="PF00535"/>
    </source>
</evidence>
<dbReference type="CDD" id="cd04187">
    <property type="entry name" value="DPM1_like_bac"/>
    <property type="match status" value="1"/>
</dbReference>
<dbReference type="PANTHER" id="PTHR48090:SF1">
    <property type="entry name" value="PROPHAGE BACTOPRENOL GLUCOSYL TRANSFERASE HOMOLOG"/>
    <property type="match status" value="1"/>
</dbReference>
<protein>
    <submittedName>
        <fullName evidence="9">Glycosyltransferase family 2 protein</fullName>
        <ecNumber evidence="9">2.4.-.-</ecNumber>
    </submittedName>
</protein>
<evidence type="ECO:0000256" key="5">
    <source>
        <dbReference type="ARBA" id="ARBA00022989"/>
    </source>
</evidence>
<evidence type="ECO:0000256" key="2">
    <source>
        <dbReference type="ARBA" id="ARBA00022676"/>
    </source>
</evidence>
<evidence type="ECO:0000313" key="9">
    <source>
        <dbReference type="EMBL" id="MFC4871151.1"/>
    </source>
</evidence>
<dbReference type="Proteomes" id="UP001595818">
    <property type="component" value="Unassembled WGS sequence"/>
</dbReference>
<dbReference type="GO" id="GO:0016757">
    <property type="term" value="F:glycosyltransferase activity"/>
    <property type="evidence" value="ECO:0007669"/>
    <property type="project" value="UniProtKB-KW"/>
</dbReference>
<dbReference type="RefSeq" id="WP_377062360.1">
    <property type="nucleotide sequence ID" value="NZ_JBHSJJ010000003.1"/>
</dbReference>
<evidence type="ECO:0000256" key="7">
    <source>
        <dbReference type="SAM" id="Phobius"/>
    </source>
</evidence>
<keyword evidence="2 9" id="KW-0328">Glycosyltransferase</keyword>
<evidence type="ECO:0000256" key="6">
    <source>
        <dbReference type="ARBA" id="ARBA00023136"/>
    </source>
</evidence>
<dbReference type="SUPFAM" id="SSF53448">
    <property type="entry name" value="Nucleotide-diphospho-sugar transferases"/>
    <property type="match status" value="1"/>
</dbReference>
<dbReference type="EMBL" id="JBHSJJ010000003">
    <property type="protein sequence ID" value="MFC4871151.1"/>
    <property type="molecule type" value="Genomic_DNA"/>
</dbReference>
<feature type="domain" description="Glycosyltransferase 2-like" evidence="8">
    <location>
        <begin position="7"/>
        <end position="165"/>
    </location>
</feature>
<dbReference type="InterPro" id="IPR029044">
    <property type="entry name" value="Nucleotide-diphossugar_trans"/>
</dbReference>
<name>A0ABV9SXT2_9BACT</name>
<gene>
    <name evidence="9" type="ORF">ACFPFU_05595</name>
</gene>
<evidence type="ECO:0000256" key="1">
    <source>
        <dbReference type="ARBA" id="ARBA00004141"/>
    </source>
</evidence>
<dbReference type="Gene3D" id="3.90.550.10">
    <property type="entry name" value="Spore Coat Polysaccharide Biosynthesis Protein SpsA, Chain A"/>
    <property type="match status" value="1"/>
</dbReference>
<comment type="caution">
    <text evidence="9">The sequence shown here is derived from an EMBL/GenBank/DDBJ whole genome shotgun (WGS) entry which is preliminary data.</text>
</comment>
<feature type="transmembrane region" description="Helical" evidence="7">
    <location>
        <begin position="229"/>
        <end position="254"/>
    </location>
</feature>
<comment type="subcellular location">
    <subcellularLocation>
        <location evidence="1">Membrane</location>
        <topology evidence="1">Multi-pass membrane protein</topology>
    </subcellularLocation>
</comment>
<keyword evidence="10" id="KW-1185">Reference proteome</keyword>